<name>A0ABX0H1L5_9ACTN</name>
<organism evidence="1 2">
    <name type="scientific">Motilibacter deserti</name>
    <dbReference type="NCBI Taxonomy" id="2714956"/>
    <lineage>
        <taxon>Bacteria</taxon>
        <taxon>Bacillati</taxon>
        <taxon>Actinomycetota</taxon>
        <taxon>Actinomycetes</taxon>
        <taxon>Motilibacterales</taxon>
        <taxon>Motilibacteraceae</taxon>
        <taxon>Motilibacter</taxon>
    </lineage>
</organism>
<gene>
    <name evidence="1" type="ORF">G9H71_16240</name>
</gene>
<comment type="caution">
    <text evidence="1">The sequence shown here is derived from an EMBL/GenBank/DDBJ whole genome shotgun (WGS) entry which is preliminary data.</text>
</comment>
<feature type="non-terminal residue" evidence="1">
    <location>
        <position position="80"/>
    </location>
</feature>
<evidence type="ECO:0000313" key="1">
    <source>
        <dbReference type="EMBL" id="NHC15333.1"/>
    </source>
</evidence>
<proteinExistence type="predicted"/>
<evidence type="ECO:0000313" key="2">
    <source>
        <dbReference type="Proteomes" id="UP000800981"/>
    </source>
</evidence>
<accession>A0ABX0H1L5</accession>
<sequence>MTGAVGATGAALPRRVVRKGRAVARRGREVLTVLALASRVELDVRRLALPELAARYGLRLAAEAPGEPPEALLPRWAGDR</sequence>
<dbReference type="RefSeq" id="WP_166283647.1">
    <property type="nucleotide sequence ID" value="NZ_JAANNP010000025.1"/>
</dbReference>
<reference evidence="1 2" key="1">
    <citation type="submission" date="2020-03" db="EMBL/GenBank/DDBJ databases">
        <title>Two novel Motilibacter sp.</title>
        <authorList>
            <person name="Liu S."/>
        </authorList>
    </citation>
    <scope>NUCLEOTIDE SEQUENCE [LARGE SCALE GENOMIC DNA]</scope>
    <source>
        <strain evidence="1 2">E257</strain>
    </source>
</reference>
<keyword evidence="2" id="KW-1185">Reference proteome</keyword>
<dbReference type="Proteomes" id="UP000800981">
    <property type="component" value="Unassembled WGS sequence"/>
</dbReference>
<dbReference type="EMBL" id="JAANNP010000025">
    <property type="protein sequence ID" value="NHC15333.1"/>
    <property type="molecule type" value="Genomic_DNA"/>
</dbReference>
<protein>
    <submittedName>
        <fullName evidence="1">Uncharacterized protein</fullName>
    </submittedName>
</protein>